<dbReference type="AlphaFoldDB" id="A0A2W6PEK0"/>
<dbReference type="InterPro" id="IPR008962">
    <property type="entry name" value="PapD-like_sf"/>
</dbReference>
<evidence type="ECO:0000313" key="3">
    <source>
        <dbReference type="EMBL" id="PZT66749.1"/>
    </source>
</evidence>
<dbReference type="PROSITE" id="PS00635">
    <property type="entry name" value="PILI_CHAPERONE"/>
    <property type="match status" value="1"/>
</dbReference>
<dbReference type="PRINTS" id="PR00969">
    <property type="entry name" value="CHAPERONPILI"/>
</dbReference>
<comment type="similarity">
    <text evidence="1">Belongs to the periplasmic pilus chaperone family.</text>
</comment>
<sequence>MRIITALLMSFFILPVHAGVVIYGTRIIYPEKNREVLVQLMNQSKNASLIQAWIDDGNTTIAPEKIQVPFILTPPVSRVAGGSGQQLKIRKMPNNLPHNKESLFYLNVLDIPPNNPQNAGKNKIKLALQNRIKLLWRPSGIAPVDKKSLSQLNMPTG</sequence>
<organism evidence="3 4">
    <name type="scientific">Escherichia coli</name>
    <dbReference type="NCBI Taxonomy" id="562"/>
    <lineage>
        <taxon>Bacteria</taxon>
        <taxon>Pseudomonadati</taxon>
        <taxon>Pseudomonadota</taxon>
        <taxon>Gammaproteobacteria</taxon>
        <taxon>Enterobacterales</taxon>
        <taxon>Enterobacteriaceae</taxon>
        <taxon>Escherichia</taxon>
    </lineage>
</organism>
<evidence type="ECO:0000313" key="4">
    <source>
        <dbReference type="Proteomes" id="UP000249482"/>
    </source>
</evidence>
<dbReference type="PANTHER" id="PTHR30251">
    <property type="entry name" value="PILUS ASSEMBLY CHAPERONE"/>
    <property type="match status" value="1"/>
</dbReference>
<dbReference type="SUPFAM" id="SSF49354">
    <property type="entry name" value="PapD-like"/>
    <property type="match status" value="1"/>
</dbReference>
<dbReference type="GO" id="GO:0030288">
    <property type="term" value="C:outer membrane-bounded periplasmic space"/>
    <property type="evidence" value="ECO:0007669"/>
    <property type="project" value="InterPro"/>
</dbReference>
<dbReference type="GO" id="GO:0071555">
    <property type="term" value="P:cell wall organization"/>
    <property type="evidence" value="ECO:0007669"/>
    <property type="project" value="InterPro"/>
</dbReference>
<name>A0A2W6PEK0_ECOLX</name>
<proteinExistence type="inferred from homology"/>
<dbReference type="InterPro" id="IPR016147">
    <property type="entry name" value="Pili_assmbl_chaperone_N"/>
</dbReference>
<feature type="domain" description="Pili assembly chaperone N-terminal" evidence="2">
    <location>
        <begin position="19"/>
        <end position="141"/>
    </location>
</feature>
<dbReference type="PANTHER" id="PTHR30251:SF10">
    <property type="entry name" value="FIMBRIAL CHAPERONE YEHC-RELATED"/>
    <property type="match status" value="1"/>
</dbReference>
<dbReference type="Proteomes" id="UP000249482">
    <property type="component" value="Unassembled WGS sequence"/>
</dbReference>
<evidence type="ECO:0000259" key="2">
    <source>
        <dbReference type="Pfam" id="PF00345"/>
    </source>
</evidence>
<evidence type="ECO:0000256" key="1">
    <source>
        <dbReference type="RuleBase" id="RU003918"/>
    </source>
</evidence>
<gene>
    <name evidence="3" type="ORF">DNQ45_08605</name>
</gene>
<dbReference type="InterPro" id="IPR050643">
    <property type="entry name" value="Periplasmic_pilus_chap"/>
</dbReference>
<comment type="subcellular location">
    <subcellularLocation>
        <location evidence="1">Periplasm</location>
    </subcellularLocation>
</comment>
<comment type="caution">
    <text evidence="3">The sequence shown here is derived from an EMBL/GenBank/DDBJ whole genome shotgun (WGS) entry which is preliminary data.</text>
</comment>
<dbReference type="EMBL" id="QKWZ01000196">
    <property type="protein sequence ID" value="PZT66749.1"/>
    <property type="molecule type" value="Genomic_DNA"/>
</dbReference>
<dbReference type="InterPro" id="IPR001829">
    <property type="entry name" value="Pili_assmbl_chaperone_bac"/>
</dbReference>
<dbReference type="Pfam" id="PF00345">
    <property type="entry name" value="PapD_N"/>
    <property type="match status" value="1"/>
</dbReference>
<dbReference type="InterPro" id="IPR013783">
    <property type="entry name" value="Ig-like_fold"/>
</dbReference>
<dbReference type="Gene3D" id="2.60.40.10">
    <property type="entry name" value="Immunoglobulins"/>
    <property type="match status" value="1"/>
</dbReference>
<protein>
    <submittedName>
        <fullName evidence="3">Pilus assembly protein</fullName>
    </submittedName>
</protein>
<keyword evidence="1" id="KW-0143">Chaperone</keyword>
<reference evidence="3 4" key="1">
    <citation type="submission" date="2018-06" db="EMBL/GenBank/DDBJ databases">
        <title>Draft genome sequence of mcr-1-harboring Escherichia coli isolated from wound infection of a hospitalized patient, in Bolivia.</title>
        <authorList>
            <person name="Munoz M.E."/>
            <person name="Moura Q."/>
            <person name="Ventura P.R.M."/>
            <person name="Bustos L.R."/>
            <person name="Ovando B.G."/>
            <person name="Terrazas D.I.V."/>
            <person name="Yarhui N.B."/>
            <person name="Cerdeira L."/>
            <person name="Lincopan N."/>
        </authorList>
    </citation>
    <scope>NUCLEOTIDE SEQUENCE [LARGE SCALE GENOMIC DNA]</scope>
    <source>
        <strain evidence="3 4">EcMLT</strain>
    </source>
</reference>
<accession>A0A2W6PEK0</accession>
<dbReference type="InterPro" id="IPR018046">
    <property type="entry name" value="Pili_assmbl_chaperone_CS"/>
</dbReference>